<dbReference type="AlphaFoldDB" id="A0AAF0YDF2"/>
<feature type="compositionally biased region" description="Low complexity" evidence="2">
    <location>
        <begin position="881"/>
        <end position="894"/>
    </location>
</feature>
<evidence type="ECO:0000259" key="3">
    <source>
        <dbReference type="SMART" id="SM00555"/>
    </source>
</evidence>
<dbReference type="Gene3D" id="1.10.287.1490">
    <property type="match status" value="1"/>
</dbReference>
<dbReference type="GO" id="GO:0005078">
    <property type="term" value="F:MAP-kinase scaffold activity"/>
    <property type="evidence" value="ECO:0007669"/>
    <property type="project" value="TreeGrafter"/>
</dbReference>
<reference evidence="4" key="1">
    <citation type="submission" date="2023-10" db="EMBL/GenBank/DDBJ databases">
        <authorList>
            <person name="Noh H."/>
        </authorList>
    </citation>
    <scope>NUCLEOTIDE SEQUENCE</scope>
    <source>
        <strain evidence="4">DUCC4014</strain>
    </source>
</reference>
<feature type="compositionally biased region" description="Polar residues" evidence="2">
    <location>
        <begin position="926"/>
        <end position="948"/>
    </location>
</feature>
<feature type="compositionally biased region" description="Polar residues" evidence="2">
    <location>
        <begin position="350"/>
        <end position="360"/>
    </location>
</feature>
<dbReference type="GO" id="GO:0005826">
    <property type="term" value="C:actomyosin contractile ring"/>
    <property type="evidence" value="ECO:0007669"/>
    <property type="project" value="TreeGrafter"/>
</dbReference>
<organism evidence="4 5">
    <name type="scientific">Vanrija pseudolonga</name>
    <dbReference type="NCBI Taxonomy" id="143232"/>
    <lineage>
        <taxon>Eukaryota</taxon>
        <taxon>Fungi</taxon>
        <taxon>Dikarya</taxon>
        <taxon>Basidiomycota</taxon>
        <taxon>Agaricomycotina</taxon>
        <taxon>Tremellomycetes</taxon>
        <taxon>Trichosporonales</taxon>
        <taxon>Trichosporonaceae</taxon>
        <taxon>Vanrija</taxon>
    </lineage>
</organism>
<feature type="region of interest" description="Disordered" evidence="2">
    <location>
        <begin position="52"/>
        <end position="97"/>
    </location>
</feature>
<evidence type="ECO:0000313" key="4">
    <source>
        <dbReference type="EMBL" id="WOO84685.1"/>
    </source>
</evidence>
<dbReference type="Pfam" id="PF12205">
    <property type="entry name" value="GIT1_C"/>
    <property type="match status" value="1"/>
</dbReference>
<feature type="compositionally biased region" description="Basic and acidic residues" evidence="2">
    <location>
        <begin position="803"/>
        <end position="815"/>
    </location>
</feature>
<evidence type="ECO:0000313" key="5">
    <source>
        <dbReference type="Proteomes" id="UP000827549"/>
    </source>
</evidence>
<feature type="domain" description="GIT Spa2 homology (SHD)" evidence="3">
    <location>
        <begin position="127"/>
        <end position="157"/>
    </location>
</feature>
<feature type="compositionally biased region" description="Basic and acidic residues" evidence="2">
    <location>
        <begin position="434"/>
        <end position="463"/>
    </location>
</feature>
<accession>A0AAF0YDF2</accession>
<evidence type="ECO:0000256" key="2">
    <source>
        <dbReference type="SAM" id="MobiDB-lite"/>
    </source>
</evidence>
<feature type="region of interest" description="Disordered" evidence="2">
    <location>
        <begin position="867"/>
        <end position="950"/>
    </location>
</feature>
<keyword evidence="5" id="KW-1185">Reference proteome</keyword>
<dbReference type="InterPro" id="IPR022018">
    <property type="entry name" value="GIT1_C"/>
</dbReference>
<evidence type="ECO:0000256" key="1">
    <source>
        <dbReference type="ARBA" id="ARBA00022737"/>
    </source>
</evidence>
<dbReference type="Pfam" id="PF08518">
    <property type="entry name" value="GIT_SHD"/>
    <property type="match status" value="2"/>
</dbReference>
<dbReference type="InterPro" id="IPR013724">
    <property type="entry name" value="GIT_SHD"/>
</dbReference>
<feature type="compositionally biased region" description="Polar residues" evidence="2">
    <location>
        <begin position="485"/>
        <end position="501"/>
    </location>
</feature>
<sequence>MATRFGAAVPQAGAAAHNFPGYMASPGNNAVPLPGQGGASGTPRPAYMRLPSSGSSPNLHAMGNQPGTPMGPGPNQVLLQQRTGPAGAPGSLRKKDTKETAWVHWRALKDFLAAWAEKESPTARASAREKLTRLTRLQFLELSTDVYDELMRRLSVENGHPDGQMVLPFLPVRDDFHPKRNQARQKLATLPKNRFKDLASDVFFELRRRYPEFEDDNQSVTHEKAPYDEPPAPGPVPLQQGHRTNPSGGSLRNVSNDTQRPGHHRAGSSMGSSVSGGGGGPLVTNGSRDQLANLTSATNDVVVPNKSRLHEEEIQVPYARDSQEVDMTGGRNVNGVGPSGLRERSDESFESGQVDSSATSPPRERLMSPTTDESQSQYLDRMSFTSNMTSATRAKGAGITSPNGWDDHEQKLRADYELRIAGLERRLQIAETERDEVNRELGDERERRRDLEDEVRGHKERATTHASSLRSIQNELDVARDSANAVRSQGDQTTRQAQEEISQWRERCEGLEDELRRLEEEHAHRTTTDVRTSPGGGAGGADSALVAELQAEMRSLVQELQEQSDRYDKLVNEREREQETREKLEVRLADYKKQFNAIRIEMRNLKATSTMFVSQPLTNDHLPASPDGNIADAHVSAFQNAIDGMLTAARSSHPSGVLPAMKAVVEAVTQVGEDVKKFEEHPNLDVDVSRLESLKYESTSRLSGLMSAARNHAMASGLSPVSLIDAAAGHLSANVVEIIKLLKIRRTGSMREILATRGSMSIGDMVKRSNSVYSNPTPENGESEDDDTQPLVKRPAGSEEELRDAHVTSGRDDRQNSGPYRGAGNYPTSGATMSPPRANLAAAPPPSSYDNSLPSFRINSFQSVTSTAQRSDSFDLERKGSTASVASASEYSSAPTRRLVEPRNDPFTAPPPTQRNGPPVPVPAINTISTSPKTHTSALQGSISSSKASDYEGHMRGLSLASAGSSLGGFPSAGAHTTTFDQAYGRYEQNGSSADSREWDDLKPYLNTQSSALVNAIQNLLAAIRTGGQGPALNEHLSEVIAISSSIVGVSSSALPNHLRPQGDPLLADLVSNTDRLSEAQQSAARAGGFDKQLRQGIASASFGVAKALKALMKLGGTE</sequence>
<gene>
    <name evidence="4" type="primary">SPA2</name>
    <name evidence="4" type="ORF">LOC62_06G008202</name>
</gene>
<dbReference type="GeneID" id="87811369"/>
<protein>
    <submittedName>
        <fullName evidence="4">Protein SPA2</fullName>
    </submittedName>
</protein>
<keyword evidence="1" id="KW-0677">Repeat</keyword>
<feature type="compositionally biased region" description="Polar residues" evidence="2">
    <location>
        <begin position="464"/>
        <end position="474"/>
    </location>
</feature>
<dbReference type="PANTHER" id="PTHR21601:SF0">
    <property type="entry name" value="PROTEIN SPA2-RELATED"/>
    <property type="match status" value="1"/>
</dbReference>
<dbReference type="InterPro" id="IPR056439">
    <property type="entry name" value="VBS_C3G9"/>
</dbReference>
<dbReference type="PANTHER" id="PTHR21601">
    <property type="entry name" value="SPA2 PROTEIN"/>
    <property type="match status" value="1"/>
</dbReference>
<dbReference type="Proteomes" id="UP000827549">
    <property type="component" value="Chromosome 6"/>
</dbReference>
<feature type="region of interest" description="Disordered" evidence="2">
    <location>
        <begin position="766"/>
        <end position="854"/>
    </location>
</feature>
<dbReference type="InterPro" id="IPR039892">
    <property type="entry name" value="Spa2/Sph1"/>
</dbReference>
<dbReference type="EMBL" id="CP086719">
    <property type="protein sequence ID" value="WOO84685.1"/>
    <property type="molecule type" value="Genomic_DNA"/>
</dbReference>
<feature type="region of interest" description="Disordered" evidence="2">
    <location>
        <begin position="522"/>
        <end position="541"/>
    </location>
</feature>
<feature type="region of interest" description="Disordered" evidence="2">
    <location>
        <begin position="434"/>
        <end position="503"/>
    </location>
</feature>
<feature type="compositionally biased region" description="Polar residues" evidence="2">
    <location>
        <begin position="241"/>
        <end position="259"/>
    </location>
</feature>
<dbReference type="SMART" id="SM00555">
    <property type="entry name" value="GIT"/>
    <property type="match status" value="2"/>
</dbReference>
<feature type="compositionally biased region" description="Pro residues" evidence="2">
    <location>
        <begin position="908"/>
        <end position="922"/>
    </location>
</feature>
<dbReference type="RefSeq" id="XP_062630711.1">
    <property type="nucleotide sequence ID" value="XM_062774727.1"/>
</dbReference>
<dbReference type="GO" id="GO:1902716">
    <property type="term" value="C:cell cortex of growing cell tip"/>
    <property type="evidence" value="ECO:0007669"/>
    <property type="project" value="TreeGrafter"/>
</dbReference>
<feature type="compositionally biased region" description="Polar residues" evidence="2">
    <location>
        <begin position="284"/>
        <end position="299"/>
    </location>
</feature>
<name>A0AAF0YDF2_9TREE</name>
<feature type="domain" description="GIT Spa2 homology (SHD)" evidence="3">
    <location>
        <begin position="183"/>
        <end position="213"/>
    </location>
</feature>
<dbReference type="Pfam" id="PF23742">
    <property type="entry name" value="VBS_C3G9"/>
    <property type="match status" value="1"/>
</dbReference>
<proteinExistence type="predicted"/>
<feature type="region of interest" description="Disordered" evidence="2">
    <location>
        <begin position="214"/>
        <end position="376"/>
    </location>
</feature>
<feature type="compositionally biased region" description="Polar residues" evidence="2">
    <location>
        <begin position="768"/>
        <end position="780"/>
    </location>
</feature>